<name>F4QFE9_CACFS</name>
<dbReference type="PANTHER" id="PTHR32142:SF55">
    <property type="entry name" value="ANKYRIN REPEAT-CONTAINING PROTEIN-RELATED"/>
    <property type="match status" value="1"/>
</dbReference>
<proteinExistence type="predicted"/>
<evidence type="ECO:0000313" key="1">
    <source>
        <dbReference type="EMBL" id="EGG14250.1"/>
    </source>
</evidence>
<dbReference type="RefSeq" id="XP_004350959.1">
    <property type="nucleotide sequence ID" value="XM_004350907.1"/>
</dbReference>
<dbReference type="KEGG" id="dfa:DFA_12020"/>
<evidence type="ECO:0008006" key="3">
    <source>
        <dbReference type="Google" id="ProtNLM"/>
    </source>
</evidence>
<dbReference type="PANTHER" id="PTHR32142">
    <property type="entry name" value="B BOX-TYPE DOMAIN-CONTAINING PROTEIN-RELATED"/>
    <property type="match status" value="1"/>
</dbReference>
<evidence type="ECO:0000313" key="2">
    <source>
        <dbReference type="Proteomes" id="UP000007797"/>
    </source>
</evidence>
<keyword evidence="2" id="KW-1185">Reference proteome</keyword>
<dbReference type="Proteomes" id="UP000007797">
    <property type="component" value="Unassembled WGS sequence"/>
</dbReference>
<accession>F4QFE9</accession>
<reference evidence="2" key="1">
    <citation type="journal article" date="2011" name="Genome Res.">
        <title>Phylogeny-wide analysis of social amoeba genomes highlights ancient origins for complex intercellular communication.</title>
        <authorList>
            <person name="Heidel A.J."/>
            <person name="Lawal H.M."/>
            <person name="Felder M."/>
            <person name="Schilde C."/>
            <person name="Helps N.R."/>
            <person name="Tunggal B."/>
            <person name="Rivero F."/>
            <person name="John U."/>
            <person name="Schleicher M."/>
            <person name="Eichinger L."/>
            <person name="Platzer M."/>
            <person name="Noegel A.A."/>
            <person name="Schaap P."/>
            <person name="Gloeckner G."/>
        </authorList>
    </citation>
    <scope>NUCLEOTIDE SEQUENCE [LARGE SCALE GENOMIC DNA]</scope>
    <source>
        <strain evidence="2">SH3</strain>
    </source>
</reference>
<dbReference type="GeneID" id="14865847"/>
<organism evidence="1 2">
    <name type="scientific">Cavenderia fasciculata</name>
    <name type="common">Slime mold</name>
    <name type="synonym">Dictyostelium fasciculatum</name>
    <dbReference type="NCBI Taxonomy" id="261658"/>
    <lineage>
        <taxon>Eukaryota</taxon>
        <taxon>Amoebozoa</taxon>
        <taxon>Evosea</taxon>
        <taxon>Eumycetozoa</taxon>
        <taxon>Dictyostelia</taxon>
        <taxon>Acytosteliales</taxon>
        <taxon>Cavenderiaceae</taxon>
        <taxon>Cavenderia</taxon>
    </lineage>
</organism>
<dbReference type="AlphaFoldDB" id="F4QFE9"/>
<protein>
    <recommendedName>
        <fullName evidence="3">Ankyrin repeat-containing protein</fullName>
    </recommendedName>
</protein>
<dbReference type="EMBL" id="GL883029">
    <property type="protein sequence ID" value="EGG14250.1"/>
    <property type="molecule type" value="Genomic_DNA"/>
</dbReference>
<sequence length="790" mass="91264">MSSTIVKSPLTLVLHNIVTLRCIIQHVYLIHIKLLQERDYANNDAIDEANQDTVLPSSSRKSHLLLNPSAAMVPSRAGNGQVYDIMTSSNIHRTFRYKDIKRVEWMVDHGYISLLIDKIVRKETLTFTERAVERLCSFGLPLDQFKIIFNAHRREFGDVSQCYFFASTGPNCNLPVLLFLQAQVPETNPLAAQFTTVTIDLKDSFKLSPGPVQKRTKDIHYDALMNSIQVHLYKPTKYPDEPQHDIITAITPFVSPNRVVKVLSNYASFIKSKDTLGHLMTTFASFDIVYLLDELYFLHGDDYELFRKLESMSPVNPKQDQTALFSRYRHRDTDIINKDRVRSLDFILQALKKENTEPIIKYEVVYESISGAISDESLRWEAVYLEMVTFIYGNHSVIESLIQRSLKLAIQNQEYWNYLFYLYKPLPTSLIDELLKCGDMVTLDHVIAVREKGFLATEFALNHCNRVDIMKYLMQEFDLSVLPFAIALQIGNNNMELVDYSLGRISESSRKGLSIPISKAIAMDNYPVFEKMILLYTGEKKLEFECNTQRELEFLTKHFVDVYNQVTLKEPTIIKIFAHAGYTGNISTVMRIHAMHPEPFYSPSIFDKVVIGGHPETLEYLLENRKEGFSSTCWRIVGRIGSIHLYKTLCQHSMISHSYEMIKEAYVFGHTDFILNLIMEGAHQLNVLYLKHSIEENHVELLEYYLQRKLGKLKEAEEKRDPKTKKVKKFRRILNIMESQTHRFVSDNLIDCLVKYVPAEVINATDHDKLKSLLRSLGKLNPKEKSCIIM</sequence>
<gene>
    <name evidence="1" type="ORF">DFA_12020</name>
</gene>